<accession>A0ABD3PCA9</accession>
<feature type="chain" id="PRO_5044872094" description="Fucoxanthin chlorophyll a/c binding protein" evidence="1">
    <location>
        <begin position="18"/>
        <end position="92"/>
    </location>
</feature>
<name>A0ABD3PCA9_9STRA</name>
<keyword evidence="1" id="KW-0732">Signal</keyword>
<evidence type="ECO:0000313" key="3">
    <source>
        <dbReference type="Proteomes" id="UP001516023"/>
    </source>
</evidence>
<gene>
    <name evidence="2" type="ORF">HJC23_008876</name>
</gene>
<keyword evidence="3" id="KW-1185">Reference proteome</keyword>
<evidence type="ECO:0008006" key="4">
    <source>
        <dbReference type="Google" id="ProtNLM"/>
    </source>
</evidence>
<dbReference type="AlphaFoldDB" id="A0ABD3PCA9"/>
<dbReference type="Proteomes" id="UP001516023">
    <property type="component" value="Unassembled WGS sequence"/>
</dbReference>
<feature type="signal peptide" evidence="1">
    <location>
        <begin position="1"/>
        <end position="17"/>
    </location>
</feature>
<protein>
    <recommendedName>
        <fullName evidence="4">Fucoxanthin chlorophyll a/c binding protein</fullName>
    </recommendedName>
</protein>
<sequence>MKQHVTTLLLTISIASGFVPSLNHGGFSPIELSLNMAKGRRGGLDVGSSGAGKARPIGDNRDGEFNILVAIGFDLYSLAEVGPLIFKTTGTQ</sequence>
<reference evidence="2 3" key="1">
    <citation type="journal article" date="2020" name="G3 (Bethesda)">
        <title>Improved Reference Genome for Cyclotella cryptica CCMP332, a Model for Cell Wall Morphogenesis, Salinity Adaptation, and Lipid Production in Diatoms (Bacillariophyta).</title>
        <authorList>
            <person name="Roberts W.R."/>
            <person name="Downey K.M."/>
            <person name="Ruck E.C."/>
            <person name="Traller J.C."/>
            <person name="Alverson A.J."/>
        </authorList>
    </citation>
    <scope>NUCLEOTIDE SEQUENCE [LARGE SCALE GENOMIC DNA]</scope>
    <source>
        <strain evidence="2 3">CCMP332</strain>
    </source>
</reference>
<evidence type="ECO:0000256" key="1">
    <source>
        <dbReference type="SAM" id="SignalP"/>
    </source>
</evidence>
<dbReference type="EMBL" id="JABMIG020000217">
    <property type="protein sequence ID" value="KAL3785312.1"/>
    <property type="molecule type" value="Genomic_DNA"/>
</dbReference>
<proteinExistence type="predicted"/>
<comment type="caution">
    <text evidence="2">The sequence shown here is derived from an EMBL/GenBank/DDBJ whole genome shotgun (WGS) entry which is preliminary data.</text>
</comment>
<evidence type="ECO:0000313" key="2">
    <source>
        <dbReference type="EMBL" id="KAL3785312.1"/>
    </source>
</evidence>
<organism evidence="2 3">
    <name type="scientific">Cyclotella cryptica</name>
    <dbReference type="NCBI Taxonomy" id="29204"/>
    <lineage>
        <taxon>Eukaryota</taxon>
        <taxon>Sar</taxon>
        <taxon>Stramenopiles</taxon>
        <taxon>Ochrophyta</taxon>
        <taxon>Bacillariophyta</taxon>
        <taxon>Coscinodiscophyceae</taxon>
        <taxon>Thalassiosirophycidae</taxon>
        <taxon>Stephanodiscales</taxon>
        <taxon>Stephanodiscaceae</taxon>
        <taxon>Cyclotella</taxon>
    </lineage>
</organism>